<keyword evidence="3" id="KW-0804">Transcription</keyword>
<dbReference type="PATRIC" id="fig|417368.6.peg.671"/>
<reference evidence="6 7" key="1">
    <citation type="submission" date="2016-04" db="EMBL/GenBank/DDBJ databases">
        <title>Draft genome of an Enterococcus thailandicus strain isolated from bovine feces.</title>
        <authorList>
            <person name="Beukers A.G."/>
            <person name="Zaheer R."/>
            <person name="Goji N."/>
            <person name="Cook S.R."/>
            <person name="Amoako K."/>
            <person name="Chaves A.V."/>
            <person name="Ward M.P."/>
            <person name="Mcallister T.A."/>
        </authorList>
    </citation>
    <scope>NUCLEOTIDE SEQUENCE [LARGE SCALE GENOMIC DNA]</scope>
    <source>
        <strain evidence="6 7">F0711D 46</strain>
    </source>
</reference>
<dbReference type="PROSITE" id="PS50932">
    <property type="entry name" value="HTH_LACI_2"/>
    <property type="match status" value="1"/>
</dbReference>
<dbReference type="GO" id="GO:0000976">
    <property type="term" value="F:transcription cis-regulatory region binding"/>
    <property type="evidence" value="ECO:0007669"/>
    <property type="project" value="TreeGrafter"/>
</dbReference>
<dbReference type="OrthoDB" id="9798934at2"/>
<dbReference type="Pfam" id="PF00356">
    <property type="entry name" value="LacI"/>
    <property type="match status" value="1"/>
</dbReference>
<evidence type="ECO:0000256" key="2">
    <source>
        <dbReference type="ARBA" id="ARBA00023125"/>
    </source>
</evidence>
<dbReference type="InterPro" id="IPR028082">
    <property type="entry name" value="Peripla_BP_I"/>
</dbReference>
<dbReference type="CDD" id="cd06286">
    <property type="entry name" value="PBP1_CcpB-like"/>
    <property type="match status" value="1"/>
</dbReference>
<evidence type="ECO:0000313" key="8">
    <source>
        <dbReference type="Proteomes" id="UP000321361"/>
    </source>
</evidence>
<dbReference type="EMBL" id="LWMN01000011">
    <property type="protein sequence ID" value="OAQ56116.1"/>
    <property type="molecule type" value="Genomic_DNA"/>
</dbReference>
<sequence length="307" mass="35074">MATIRDIARLTGYSVSTISRVINEHPYVDERKRAEILAVMKELDYIPNANARTLSYGETKNLGVILPYTNHPYFDQLISGITEAAFDSNYKVTLLPTNYQASREKEYLEEFAAKRFDGLIVTSRAHSLEKLKAYQKYGPIIFCEEIKDEKSSCVFIDREQSITEALKFLQKAGVKKLGVTLGRSSRLSFNSKITLQLCRKVYSNFEEEMVFWDCIGLEDGIKAGAFFNEHPVDGIFTNSDMVAAGILKTFPKGRAPKLVGRDNLYVSDLLNFPTIDHHLKQCGEMAFHLFLKRQPEQIKIPYEFIQR</sequence>
<evidence type="ECO:0000256" key="3">
    <source>
        <dbReference type="ARBA" id="ARBA00023163"/>
    </source>
</evidence>
<comment type="caution">
    <text evidence="6">The sequence shown here is derived from an EMBL/GenBank/DDBJ whole genome shotgun (WGS) entry which is preliminary data.</text>
</comment>
<evidence type="ECO:0000313" key="6">
    <source>
        <dbReference type="EMBL" id="OAQ56116.1"/>
    </source>
</evidence>
<dbReference type="SMART" id="SM00354">
    <property type="entry name" value="HTH_LACI"/>
    <property type="match status" value="1"/>
</dbReference>
<reference evidence="5 8" key="2">
    <citation type="submission" date="2019-07" db="EMBL/GenBank/DDBJ databases">
        <title>Whole genome shotgun sequence of Enterococcus thailandicus NBRC 101867.</title>
        <authorList>
            <person name="Hosoyama A."/>
            <person name="Uohara A."/>
            <person name="Ohji S."/>
            <person name="Ichikawa N."/>
        </authorList>
    </citation>
    <scope>NUCLEOTIDE SEQUENCE [LARGE SCALE GENOMIC DNA]</scope>
    <source>
        <strain evidence="5 8">NBRC 101867</strain>
    </source>
</reference>
<dbReference type="RefSeq" id="WP_067482876.1">
    <property type="nucleotide sequence ID" value="NZ_BJUG01000007.1"/>
</dbReference>
<dbReference type="SUPFAM" id="SSF53822">
    <property type="entry name" value="Periplasmic binding protein-like I"/>
    <property type="match status" value="1"/>
</dbReference>
<dbReference type="GO" id="GO:0003700">
    <property type="term" value="F:DNA-binding transcription factor activity"/>
    <property type="evidence" value="ECO:0007669"/>
    <property type="project" value="TreeGrafter"/>
</dbReference>
<dbReference type="PANTHER" id="PTHR30146">
    <property type="entry name" value="LACI-RELATED TRANSCRIPTIONAL REPRESSOR"/>
    <property type="match status" value="1"/>
</dbReference>
<gene>
    <name evidence="6" type="ORF">A6E74_05185</name>
    <name evidence="5" type="ORF">ETH01_15780</name>
</gene>
<dbReference type="Proteomes" id="UP000321361">
    <property type="component" value="Unassembled WGS sequence"/>
</dbReference>
<evidence type="ECO:0000313" key="7">
    <source>
        <dbReference type="Proteomes" id="UP000078516"/>
    </source>
</evidence>
<dbReference type="CDD" id="cd01392">
    <property type="entry name" value="HTH_LacI"/>
    <property type="match status" value="1"/>
</dbReference>
<accession>A0A179ESA1</accession>
<evidence type="ECO:0000313" key="5">
    <source>
        <dbReference type="EMBL" id="GEK37291.1"/>
    </source>
</evidence>
<feature type="domain" description="HTH lacI-type" evidence="4">
    <location>
        <begin position="2"/>
        <end position="56"/>
    </location>
</feature>
<protein>
    <submittedName>
        <fullName evidence="6">LacI family transcriptional regulator</fullName>
    </submittedName>
</protein>
<dbReference type="AlphaFoldDB" id="A0A179ESA1"/>
<evidence type="ECO:0000256" key="1">
    <source>
        <dbReference type="ARBA" id="ARBA00023015"/>
    </source>
</evidence>
<dbReference type="Gene3D" id="3.40.50.2300">
    <property type="match status" value="2"/>
</dbReference>
<dbReference type="SUPFAM" id="SSF47413">
    <property type="entry name" value="lambda repressor-like DNA-binding domains"/>
    <property type="match status" value="1"/>
</dbReference>
<dbReference type="EMBL" id="BJUG01000007">
    <property type="protein sequence ID" value="GEK37291.1"/>
    <property type="molecule type" value="Genomic_DNA"/>
</dbReference>
<dbReference type="Pfam" id="PF00532">
    <property type="entry name" value="Peripla_BP_1"/>
    <property type="match status" value="1"/>
</dbReference>
<keyword evidence="2" id="KW-0238">DNA-binding</keyword>
<dbReference type="PANTHER" id="PTHR30146:SF105">
    <property type="entry name" value="CATABOLITE CONTROL PROTEIN B"/>
    <property type="match status" value="1"/>
</dbReference>
<dbReference type="Gene3D" id="1.10.260.40">
    <property type="entry name" value="lambda repressor-like DNA-binding domains"/>
    <property type="match status" value="1"/>
</dbReference>
<dbReference type="InterPro" id="IPR010982">
    <property type="entry name" value="Lambda_DNA-bd_dom_sf"/>
</dbReference>
<dbReference type="Proteomes" id="UP000078516">
    <property type="component" value="Unassembled WGS sequence"/>
</dbReference>
<organism evidence="6 7">
    <name type="scientific">Enterococcus thailandicus</name>
    <dbReference type="NCBI Taxonomy" id="417368"/>
    <lineage>
        <taxon>Bacteria</taxon>
        <taxon>Bacillati</taxon>
        <taxon>Bacillota</taxon>
        <taxon>Bacilli</taxon>
        <taxon>Lactobacillales</taxon>
        <taxon>Enterococcaceae</taxon>
        <taxon>Enterococcus</taxon>
    </lineage>
</organism>
<evidence type="ECO:0000259" key="4">
    <source>
        <dbReference type="PROSITE" id="PS50932"/>
    </source>
</evidence>
<dbReference type="InterPro" id="IPR000843">
    <property type="entry name" value="HTH_LacI"/>
</dbReference>
<keyword evidence="7" id="KW-1185">Reference proteome</keyword>
<name>A0A179ESA1_ENTTH</name>
<dbReference type="InterPro" id="IPR001761">
    <property type="entry name" value="Peripla_BP/Lac1_sug-bd_dom"/>
</dbReference>
<proteinExistence type="predicted"/>
<keyword evidence="1" id="KW-0805">Transcription regulation</keyword>